<dbReference type="EMBL" id="CP108222">
    <property type="protein sequence ID" value="WTT20283.1"/>
    <property type="molecule type" value="Genomic_DNA"/>
</dbReference>
<dbReference type="SUPFAM" id="SSF102405">
    <property type="entry name" value="MCP/YpsA-like"/>
    <property type="match status" value="1"/>
</dbReference>
<gene>
    <name evidence="1" type="ORF">OHA22_34525</name>
</gene>
<organism evidence="1">
    <name type="scientific">Streptomyces sp. NBC_00093</name>
    <dbReference type="NCBI Taxonomy" id="2975649"/>
    <lineage>
        <taxon>Bacteria</taxon>
        <taxon>Bacillati</taxon>
        <taxon>Actinomycetota</taxon>
        <taxon>Actinomycetes</taxon>
        <taxon>Kitasatosporales</taxon>
        <taxon>Streptomycetaceae</taxon>
        <taxon>Streptomyces</taxon>
    </lineage>
</organism>
<protein>
    <submittedName>
        <fullName evidence="1">Uncharacterized protein</fullName>
    </submittedName>
</protein>
<dbReference type="Gene3D" id="3.40.50.450">
    <property type="match status" value="1"/>
</dbReference>
<evidence type="ECO:0000313" key="1">
    <source>
        <dbReference type="EMBL" id="WTT20283.1"/>
    </source>
</evidence>
<reference evidence="1" key="1">
    <citation type="submission" date="2022-10" db="EMBL/GenBank/DDBJ databases">
        <title>The complete genomes of actinobacterial strains from the NBC collection.</title>
        <authorList>
            <person name="Joergensen T.S."/>
            <person name="Alvarez Arevalo M."/>
            <person name="Sterndorff E.B."/>
            <person name="Faurdal D."/>
            <person name="Vuksanovic O."/>
            <person name="Mourched A.-S."/>
            <person name="Charusanti P."/>
            <person name="Shaw S."/>
            <person name="Blin K."/>
            <person name="Weber T."/>
        </authorList>
    </citation>
    <scope>NUCLEOTIDE SEQUENCE</scope>
    <source>
        <strain evidence="1">NBC_00093</strain>
    </source>
</reference>
<name>A0AAU2A6T1_9ACTN</name>
<proteinExistence type="predicted"/>
<sequence length="202" mass="21740">MTDIDTRNGTLVGTRFGTCIDTGMDPGRDTGRHTGRGTRVVARVRTRIGVTGHRSIPAAVLPSVRTGIRRLLQGDEELEALSSLAAGADQLFADIALERGIPLTAVIPGMDYEAHLGDADTRASYRRLLDSCRTRVNLPVEATHEEAYFAAGRWIVDHVDQLVAVWDGLPARGLGGTGDVVAYARRTGVAVTVLWRPGVLRS</sequence>
<accession>A0AAU2A6T1</accession>
<dbReference type="AlphaFoldDB" id="A0AAU2A6T1"/>